<dbReference type="Pfam" id="PF14310">
    <property type="entry name" value="Fn3-like"/>
    <property type="match status" value="1"/>
</dbReference>
<dbReference type="Pfam" id="PF00933">
    <property type="entry name" value="Glyco_hydro_3"/>
    <property type="match status" value="1"/>
</dbReference>
<evidence type="ECO:0000313" key="6">
    <source>
        <dbReference type="Proteomes" id="UP001526147"/>
    </source>
</evidence>
<dbReference type="Pfam" id="PF01915">
    <property type="entry name" value="Glyco_hydro_3_C"/>
    <property type="match status" value="1"/>
</dbReference>
<dbReference type="PRINTS" id="PR00133">
    <property type="entry name" value="GLHYDRLASE3"/>
</dbReference>
<dbReference type="InterPro" id="IPR002772">
    <property type="entry name" value="Glyco_hydro_3_C"/>
</dbReference>
<reference evidence="5 6" key="1">
    <citation type="submission" date="2022-10" db="EMBL/GenBank/DDBJ databases">
        <title>Draft genome assembly of moderately radiation resistant bacterium Metabacillus halosaccharovorans.</title>
        <authorList>
            <person name="Pal S."/>
            <person name="Gopinathan A."/>
        </authorList>
    </citation>
    <scope>NUCLEOTIDE SEQUENCE [LARGE SCALE GENOMIC DNA]</scope>
    <source>
        <strain evidence="5 6">VITHBRA001</strain>
    </source>
</reference>
<evidence type="ECO:0000313" key="5">
    <source>
        <dbReference type="EMBL" id="MCV9884539.1"/>
    </source>
</evidence>
<gene>
    <name evidence="5" type="ORF">OIH86_02620</name>
</gene>
<accession>A0ABT3DBV0</accession>
<name>A0ABT3DBV0_9BACI</name>
<comment type="similarity">
    <text evidence="1">Belongs to the glycosyl hydrolase 3 family.</text>
</comment>
<sequence>MEQVPAYKNEHLSFEERAKDLVSRMTIREKASQMIHKSCAIPRLGIPSYNWWNESLHGVARAGVSTMFPQAIGMAATFDDQLINKVADVIATEGRAKHHEFARKNDRGIYKGLTFWAPNINIFRDPRWGRGHETYGEDPYLTGRLGVAYIKGLQGDDPKYMKAAACAKHYAVHSGPEDERHSFNAEVNMKDLYETYLPAFRDCVKEGQVESIMGAYNRVNGEPCCGSQTLLEQILRKDWGFQGHVVSDCWAIVDFHESHGVTSSKLESAAYALNNGCDLNCGSMYKYLVEAYEEGKITEETIDKAVTRLMMTRMKLGMFDDQEKVPYASIPYEVNDSPEHNQVALEVSKKSLVLLKNSNQTLPLNKEKMKNIAVIGPNADSRAALVGNYEGTASEYVTVLEGIREATKGKARVYYAEGCELYNKKKSALDQPKDRFVEAISAAERSDVVVMCLGLDATIEGEEMHESNTFGSGDKQNLDLPGLQQELLEAVYATGKPVILVHLSGSAMALNWADQHIPAIIQAWYPGAQGGRAIASVLFGEHNPSGKLPVTFYKSTEDLPDFRDYSMKNRTYRYFKNDTLYPFGYGLSYTSFSYEKTSESKASIIAGESISFTLKVKNTGEKDGEEVVQMYVKDVEASIDIPIRQLKGFKKVILAAGEEKEITLTLDPRDMALINDEGKRILEPGKFEVYIGGSQPDQRSLELTGMDVLTYVFEVTGQAKELTY</sequence>
<proteinExistence type="inferred from homology"/>
<organism evidence="5 6">
    <name type="scientific">Metabacillus halosaccharovorans</name>
    <dbReference type="NCBI Taxonomy" id="930124"/>
    <lineage>
        <taxon>Bacteria</taxon>
        <taxon>Bacillati</taxon>
        <taxon>Bacillota</taxon>
        <taxon>Bacilli</taxon>
        <taxon>Bacillales</taxon>
        <taxon>Bacillaceae</taxon>
        <taxon>Metabacillus</taxon>
    </lineage>
</organism>
<dbReference type="RefSeq" id="WP_264141493.1">
    <property type="nucleotide sequence ID" value="NZ_JAOYEY010000020.1"/>
</dbReference>
<feature type="domain" description="Fibronectin type III-like" evidence="4">
    <location>
        <begin position="626"/>
        <end position="695"/>
    </location>
</feature>
<dbReference type="InterPro" id="IPR001764">
    <property type="entry name" value="Glyco_hydro_3_N"/>
</dbReference>
<evidence type="ECO:0000256" key="1">
    <source>
        <dbReference type="ARBA" id="ARBA00005336"/>
    </source>
</evidence>
<dbReference type="InterPro" id="IPR026891">
    <property type="entry name" value="Fn3-like"/>
</dbReference>
<comment type="caution">
    <text evidence="5">The sequence shown here is derived from an EMBL/GenBank/DDBJ whole genome shotgun (WGS) entry which is preliminary data.</text>
</comment>
<dbReference type="GO" id="GO:0016787">
    <property type="term" value="F:hydrolase activity"/>
    <property type="evidence" value="ECO:0007669"/>
    <property type="project" value="UniProtKB-KW"/>
</dbReference>
<evidence type="ECO:0000259" key="4">
    <source>
        <dbReference type="SMART" id="SM01217"/>
    </source>
</evidence>
<dbReference type="InterPro" id="IPR013783">
    <property type="entry name" value="Ig-like_fold"/>
</dbReference>
<dbReference type="InterPro" id="IPR036962">
    <property type="entry name" value="Glyco_hydro_3_N_sf"/>
</dbReference>
<evidence type="ECO:0000256" key="3">
    <source>
        <dbReference type="ARBA" id="ARBA00022801"/>
    </source>
</evidence>
<evidence type="ECO:0000256" key="2">
    <source>
        <dbReference type="ARBA" id="ARBA00022729"/>
    </source>
</evidence>
<keyword evidence="2" id="KW-0732">Signal</keyword>
<dbReference type="InterPro" id="IPR036881">
    <property type="entry name" value="Glyco_hydro_3_C_sf"/>
</dbReference>
<dbReference type="EMBL" id="JAOYEY010000020">
    <property type="protein sequence ID" value="MCV9884539.1"/>
    <property type="molecule type" value="Genomic_DNA"/>
</dbReference>
<dbReference type="PANTHER" id="PTHR42721:SF3">
    <property type="entry name" value="BETA-D-XYLOSIDASE 5-RELATED"/>
    <property type="match status" value="1"/>
</dbReference>
<dbReference type="Proteomes" id="UP001526147">
    <property type="component" value="Unassembled WGS sequence"/>
</dbReference>
<dbReference type="SUPFAM" id="SSF52279">
    <property type="entry name" value="Beta-D-glucan exohydrolase, C-terminal domain"/>
    <property type="match status" value="1"/>
</dbReference>
<dbReference type="SUPFAM" id="SSF51445">
    <property type="entry name" value="(Trans)glycosidases"/>
    <property type="match status" value="1"/>
</dbReference>
<dbReference type="Gene3D" id="3.20.20.300">
    <property type="entry name" value="Glycoside hydrolase, family 3, N-terminal domain"/>
    <property type="match status" value="1"/>
</dbReference>
<dbReference type="InterPro" id="IPR044993">
    <property type="entry name" value="BXL"/>
</dbReference>
<protein>
    <submittedName>
        <fullName evidence="5">Glycoside hydrolase family 3 C-terminal domain-containing protein</fullName>
    </submittedName>
</protein>
<dbReference type="InterPro" id="IPR017853">
    <property type="entry name" value="GH"/>
</dbReference>
<dbReference type="Gene3D" id="3.40.50.1700">
    <property type="entry name" value="Glycoside hydrolase family 3 C-terminal domain"/>
    <property type="match status" value="1"/>
</dbReference>
<dbReference type="SMART" id="SM01217">
    <property type="entry name" value="Fn3_like"/>
    <property type="match status" value="1"/>
</dbReference>
<keyword evidence="6" id="KW-1185">Reference proteome</keyword>
<dbReference type="Gene3D" id="2.60.40.10">
    <property type="entry name" value="Immunoglobulins"/>
    <property type="match status" value="1"/>
</dbReference>
<dbReference type="PANTHER" id="PTHR42721">
    <property type="entry name" value="SUGAR HYDROLASE-RELATED"/>
    <property type="match status" value="1"/>
</dbReference>
<keyword evidence="3 5" id="KW-0378">Hydrolase</keyword>